<dbReference type="RefSeq" id="WP_406854421.1">
    <property type="nucleotide sequence ID" value="NZ_CP157484.1"/>
</dbReference>
<dbReference type="Gene3D" id="1.20.910.10">
    <property type="entry name" value="Heme oxygenase-like"/>
    <property type="match status" value="1"/>
</dbReference>
<protein>
    <submittedName>
        <fullName evidence="1">Biliverdin-producing heme oxygenase</fullName>
    </submittedName>
</protein>
<dbReference type="EMBL" id="CP157484">
    <property type="protein sequence ID" value="XBO37598.1"/>
    <property type="molecule type" value="Genomic_DNA"/>
</dbReference>
<organism evidence="1">
    <name type="scientific">Alsobacter sp. KACC 23698</name>
    <dbReference type="NCBI Taxonomy" id="3149229"/>
    <lineage>
        <taxon>Bacteria</taxon>
        <taxon>Pseudomonadati</taxon>
        <taxon>Pseudomonadota</taxon>
        <taxon>Alphaproteobacteria</taxon>
        <taxon>Hyphomicrobiales</taxon>
        <taxon>Alsobacteraceae</taxon>
        <taxon>Alsobacter</taxon>
    </lineage>
</organism>
<evidence type="ECO:0000313" key="1">
    <source>
        <dbReference type="EMBL" id="XBO37598.1"/>
    </source>
</evidence>
<proteinExistence type="predicted"/>
<dbReference type="CDD" id="cd19166">
    <property type="entry name" value="HemeO-bac"/>
    <property type="match status" value="1"/>
</dbReference>
<dbReference type="SUPFAM" id="SSF48613">
    <property type="entry name" value="Heme oxygenase-like"/>
    <property type="match status" value="1"/>
</dbReference>
<gene>
    <name evidence="1" type="ORF">ABEG18_17960</name>
</gene>
<dbReference type="GO" id="GO:0006788">
    <property type="term" value="P:heme oxidation"/>
    <property type="evidence" value="ECO:0007669"/>
    <property type="project" value="InterPro"/>
</dbReference>
<dbReference type="InterPro" id="IPR016084">
    <property type="entry name" value="Haem_Oase-like_multi-hlx"/>
</dbReference>
<reference evidence="1" key="1">
    <citation type="submission" date="2024-05" db="EMBL/GenBank/DDBJ databases">
        <authorList>
            <person name="Kim S."/>
            <person name="Heo J."/>
            <person name="Choi H."/>
            <person name="Choi Y."/>
            <person name="Kwon S.-W."/>
            <person name="Kim Y."/>
        </authorList>
    </citation>
    <scope>NUCLEOTIDE SEQUENCE</scope>
    <source>
        <strain evidence="1">KACC 23698</strain>
    </source>
</reference>
<dbReference type="Pfam" id="PF01126">
    <property type="entry name" value="Heme_oxygenase"/>
    <property type="match status" value="1"/>
</dbReference>
<name>A0AAU7JBE5_9HYPH</name>
<accession>A0AAU7JBE5</accession>
<dbReference type="GO" id="GO:0004392">
    <property type="term" value="F:heme oxygenase (decyclizing) activity"/>
    <property type="evidence" value="ECO:0007669"/>
    <property type="project" value="InterPro"/>
</dbReference>
<sequence length="186" mass="20412">MLLTRLRTETRAAHDRIESDLDMLGPGLTLERYGALVARFHAFFRIWEPRIGELVGDEAFFGPRRKLPLLEADLAALGLAPLRQTPRIPRLDDVEEAMGSLYVLEGSTMGGQVIAKSLERRLGLAGPGATYFASYGRDVAARWRAFQDILASLSSPAADDRIVCAALATFESLQACLFAPARTRHG</sequence>
<dbReference type="InterPro" id="IPR016053">
    <property type="entry name" value="Haem_Oase-like"/>
</dbReference>
<dbReference type="AlphaFoldDB" id="A0AAU7JBE5"/>